<feature type="transmembrane region" description="Helical" evidence="1">
    <location>
        <begin position="30"/>
        <end position="54"/>
    </location>
</feature>
<dbReference type="STRING" id="47871.GA0070608_2311"/>
<feature type="domain" description="Phosphatidic acid phosphatase type 2/haloperoxidase" evidence="2">
    <location>
        <begin position="114"/>
        <end position="229"/>
    </location>
</feature>
<evidence type="ECO:0000259" key="2">
    <source>
        <dbReference type="SMART" id="SM00014"/>
    </source>
</evidence>
<feature type="transmembrane region" description="Helical" evidence="1">
    <location>
        <begin position="216"/>
        <end position="235"/>
    </location>
</feature>
<evidence type="ECO:0000313" key="6">
    <source>
        <dbReference type="Proteomes" id="UP001334804"/>
    </source>
</evidence>
<feature type="transmembrane region" description="Helical" evidence="1">
    <location>
        <begin position="91"/>
        <end position="109"/>
    </location>
</feature>
<dbReference type="Proteomes" id="UP000199343">
    <property type="component" value="Unassembled WGS sequence"/>
</dbReference>
<dbReference type="EMBL" id="FMIC01000002">
    <property type="protein sequence ID" value="SCL60438.1"/>
    <property type="molecule type" value="Genomic_DNA"/>
</dbReference>
<keyword evidence="6" id="KW-1185">Reference proteome</keyword>
<dbReference type="SMART" id="SM00014">
    <property type="entry name" value="acidPPc"/>
    <property type="match status" value="1"/>
</dbReference>
<keyword evidence="1" id="KW-0472">Membrane</keyword>
<feature type="transmembrane region" description="Helical" evidence="1">
    <location>
        <begin position="158"/>
        <end position="180"/>
    </location>
</feature>
<dbReference type="Proteomes" id="UP001334804">
    <property type="component" value="Chromosome"/>
</dbReference>
<gene>
    <name evidence="3" type="ORF">GA0070608_2311</name>
    <name evidence="4" type="ORF">OIE14_15025</name>
</gene>
<organism evidence="3 5">
    <name type="scientific">Micromonospora peucetia</name>
    <dbReference type="NCBI Taxonomy" id="47871"/>
    <lineage>
        <taxon>Bacteria</taxon>
        <taxon>Bacillati</taxon>
        <taxon>Actinomycetota</taxon>
        <taxon>Actinomycetes</taxon>
        <taxon>Micromonosporales</taxon>
        <taxon>Micromonosporaceae</taxon>
        <taxon>Micromonospora</taxon>
    </lineage>
</organism>
<accession>A0A1C6V2G8</accession>
<dbReference type="PANTHER" id="PTHR14969:SF13">
    <property type="entry name" value="AT30094P"/>
    <property type="match status" value="1"/>
</dbReference>
<sequence>MSRSGPRTLAAPPRSTWRGRRLHPDDARGLRLTLAAGAAFLVAVPFTLLAVLVLGDWSPLRRLDTAVTDALAGHAADHPAWVRLLTLWTDVFAPMPLRVGALLLVLWLVRRGARQLAVWVAVTITVGGLLSPLLKLLFGRPRPDLPDPVAEAPGLAFPSGHALNAALAAGVLLVVFLPYARPVARRVLWSAALLLALVTGFSRVALGVHWTSDVLAGWLLGAAVVAATAAALTVWRAVPAGRPAPEGHGPAAGVGS</sequence>
<dbReference type="SUPFAM" id="SSF48317">
    <property type="entry name" value="Acid phosphatase/Vanadium-dependent haloperoxidase"/>
    <property type="match status" value="1"/>
</dbReference>
<reference evidence="3 5" key="1">
    <citation type="submission" date="2016-06" db="EMBL/GenBank/DDBJ databases">
        <authorList>
            <person name="Kjaerup R.B."/>
            <person name="Dalgaard T.S."/>
            <person name="Juul-Madsen H.R."/>
        </authorList>
    </citation>
    <scope>NUCLEOTIDE SEQUENCE [LARGE SCALE GENOMIC DNA]</scope>
    <source>
        <strain evidence="3 5">DSM 43363</strain>
    </source>
</reference>
<dbReference type="Pfam" id="PF01569">
    <property type="entry name" value="PAP2"/>
    <property type="match status" value="1"/>
</dbReference>
<feature type="transmembrane region" description="Helical" evidence="1">
    <location>
        <begin position="116"/>
        <end position="138"/>
    </location>
</feature>
<keyword evidence="1" id="KW-0812">Transmembrane</keyword>
<proteinExistence type="predicted"/>
<dbReference type="EMBL" id="CP109071">
    <property type="protein sequence ID" value="WSA35253.1"/>
    <property type="molecule type" value="Genomic_DNA"/>
</dbReference>
<evidence type="ECO:0000313" key="3">
    <source>
        <dbReference type="EMBL" id="SCL60438.1"/>
    </source>
</evidence>
<dbReference type="RefSeq" id="WP_091626446.1">
    <property type="nucleotide sequence ID" value="NZ_CP109071.1"/>
</dbReference>
<dbReference type="OrthoDB" id="5289372at2"/>
<dbReference type="Gene3D" id="1.20.144.10">
    <property type="entry name" value="Phosphatidic acid phosphatase type 2/haloperoxidase"/>
    <property type="match status" value="2"/>
</dbReference>
<protein>
    <submittedName>
        <fullName evidence="4">Phosphatase PAP2 family protein</fullName>
    </submittedName>
    <submittedName>
        <fullName evidence="3">Undecaprenyl-diphosphatase</fullName>
    </submittedName>
</protein>
<evidence type="ECO:0000256" key="1">
    <source>
        <dbReference type="SAM" id="Phobius"/>
    </source>
</evidence>
<dbReference type="InterPro" id="IPR000326">
    <property type="entry name" value="PAP2/HPO"/>
</dbReference>
<reference evidence="4 6" key="2">
    <citation type="submission" date="2022-10" db="EMBL/GenBank/DDBJ databases">
        <title>The complete genomes of actinobacterial strains from the NBC collection.</title>
        <authorList>
            <person name="Joergensen T.S."/>
            <person name="Alvarez Arevalo M."/>
            <person name="Sterndorff E.B."/>
            <person name="Faurdal D."/>
            <person name="Vuksanovic O."/>
            <person name="Mourched A.-S."/>
            <person name="Charusanti P."/>
            <person name="Shaw S."/>
            <person name="Blin K."/>
            <person name="Weber T."/>
        </authorList>
    </citation>
    <scope>NUCLEOTIDE SEQUENCE [LARGE SCALE GENOMIC DNA]</scope>
    <source>
        <strain evidence="4 6">NBC 01809</strain>
    </source>
</reference>
<evidence type="ECO:0000313" key="5">
    <source>
        <dbReference type="Proteomes" id="UP000199343"/>
    </source>
</evidence>
<keyword evidence="1" id="KW-1133">Transmembrane helix</keyword>
<dbReference type="PANTHER" id="PTHR14969">
    <property type="entry name" value="SPHINGOSINE-1-PHOSPHATE PHOSPHOHYDROLASE"/>
    <property type="match status" value="1"/>
</dbReference>
<feature type="transmembrane region" description="Helical" evidence="1">
    <location>
        <begin position="187"/>
        <end position="210"/>
    </location>
</feature>
<name>A0A1C6V2G8_9ACTN</name>
<dbReference type="AlphaFoldDB" id="A0A1C6V2G8"/>
<dbReference type="InterPro" id="IPR036938">
    <property type="entry name" value="PAP2/HPO_sf"/>
</dbReference>
<evidence type="ECO:0000313" key="4">
    <source>
        <dbReference type="EMBL" id="WSA35253.1"/>
    </source>
</evidence>